<dbReference type="PANTHER" id="PTHR30188">
    <property type="entry name" value="ABC TRANSPORTER PERMEASE PROTEIN-RELATED"/>
    <property type="match status" value="1"/>
</dbReference>
<dbReference type="Pfam" id="PF02405">
    <property type="entry name" value="MlaE"/>
    <property type="match status" value="1"/>
</dbReference>
<feature type="transmembrane region" description="Helical" evidence="1">
    <location>
        <begin position="203"/>
        <end position="227"/>
    </location>
</feature>
<feature type="transmembrane region" description="Helical" evidence="1">
    <location>
        <begin position="172"/>
        <end position="191"/>
    </location>
</feature>
<dbReference type="STRING" id="1293891.TMES_19715"/>
<feature type="transmembrane region" description="Helical" evidence="1">
    <location>
        <begin position="275"/>
        <end position="296"/>
    </location>
</feature>
<feature type="transmembrane region" description="Helical" evidence="1">
    <location>
        <begin position="351"/>
        <end position="377"/>
    </location>
</feature>
<accession>A0A1Y2KVP5</accession>
<dbReference type="GO" id="GO:0043190">
    <property type="term" value="C:ATP-binding cassette (ABC) transporter complex"/>
    <property type="evidence" value="ECO:0007669"/>
    <property type="project" value="InterPro"/>
</dbReference>
<dbReference type="GO" id="GO:0005548">
    <property type="term" value="F:phospholipid transporter activity"/>
    <property type="evidence" value="ECO:0007669"/>
    <property type="project" value="TreeGrafter"/>
</dbReference>
<comment type="caution">
    <text evidence="2">The sequence shown here is derived from an EMBL/GenBank/DDBJ whole genome shotgun (WGS) entry which is preliminary data.</text>
</comment>
<dbReference type="Proteomes" id="UP000193391">
    <property type="component" value="Unassembled WGS sequence"/>
</dbReference>
<dbReference type="InterPro" id="IPR030802">
    <property type="entry name" value="Permease_MalE"/>
</dbReference>
<protein>
    <recommendedName>
        <fullName evidence="4">ABC transporter permease</fullName>
    </recommendedName>
</protein>
<dbReference type="PANTHER" id="PTHR30188:SF3">
    <property type="entry name" value="ABC TRANSPORTER PERMEASE"/>
    <property type="match status" value="1"/>
</dbReference>
<name>A0A1Y2KVP5_9PROT</name>
<keyword evidence="1" id="KW-0472">Membrane</keyword>
<dbReference type="EMBL" id="JFKA01000014">
    <property type="protein sequence ID" value="OSQ35889.1"/>
    <property type="molecule type" value="Genomic_DNA"/>
</dbReference>
<proteinExistence type="predicted"/>
<feature type="transmembrane region" description="Helical" evidence="1">
    <location>
        <begin position="316"/>
        <end position="339"/>
    </location>
</feature>
<evidence type="ECO:0000313" key="3">
    <source>
        <dbReference type="Proteomes" id="UP000193391"/>
    </source>
</evidence>
<organism evidence="2 3">
    <name type="scientific">Thalassospira mesophila</name>
    <dbReference type="NCBI Taxonomy" id="1293891"/>
    <lineage>
        <taxon>Bacteria</taxon>
        <taxon>Pseudomonadati</taxon>
        <taxon>Pseudomonadota</taxon>
        <taxon>Alphaproteobacteria</taxon>
        <taxon>Rhodospirillales</taxon>
        <taxon>Thalassospiraceae</taxon>
        <taxon>Thalassospira</taxon>
    </lineage>
</organism>
<sequence length="379" mass="39552">MQARIDRAHGWTLHRENGQVVVVISGDWIARAGGMSVGAVDHIFDHDADKVEKISFDITGTGRWDSGLIAFLWELRSGAAVRGVVFDDAALPASARRLLALATAEETSVTVSSDHSSLSRQLGRWAIGLGTTLFGATEFFGDVLLGSMVGLRGQLKMRAVDLRDCVLDAGSLALPIVTIVNFLVGGILAFVGAVQLSRFGAEIFVANLVGIAVVREMAAVMTGIVMAGRTGGAYAAHIATMQSNEEIDALKVIGIPVRDYLVMPRVLALTAMMPLLYLYGCAIGILGGLTVAVGMLDLTPTAFFEQIRLAISGSQFLFGFGKSIVFGALVAIVGCRIGLQAGRSAADVGRAATSAVVVGIVGVIAVDAVFAICANAVGF</sequence>
<feature type="transmembrane region" description="Helical" evidence="1">
    <location>
        <begin position="125"/>
        <end position="151"/>
    </location>
</feature>
<evidence type="ECO:0000313" key="2">
    <source>
        <dbReference type="EMBL" id="OSQ35889.1"/>
    </source>
</evidence>
<evidence type="ECO:0000256" key="1">
    <source>
        <dbReference type="SAM" id="Phobius"/>
    </source>
</evidence>
<reference evidence="2 3" key="1">
    <citation type="submission" date="2014-03" db="EMBL/GenBank/DDBJ databases">
        <title>The draft genome sequence of Thalassospira mesophila JCM 18969.</title>
        <authorList>
            <person name="Lai Q."/>
            <person name="Shao Z."/>
        </authorList>
    </citation>
    <scope>NUCLEOTIDE SEQUENCE [LARGE SCALE GENOMIC DNA]</scope>
    <source>
        <strain evidence="2 3">JCM 18969</strain>
    </source>
</reference>
<keyword evidence="1" id="KW-1133">Transmembrane helix</keyword>
<dbReference type="AlphaFoldDB" id="A0A1Y2KVP5"/>
<keyword evidence="1" id="KW-0812">Transmembrane</keyword>
<keyword evidence="3" id="KW-1185">Reference proteome</keyword>
<gene>
    <name evidence="2" type="ORF">TMES_19715</name>
</gene>
<evidence type="ECO:0008006" key="4">
    <source>
        <dbReference type="Google" id="ProtNLM"/>
    </source>
</evidence>